<feature type="compositionally biased region" description="Basic and acidic residues" evidence="1">
    <location>
        <begin position="1"/>
        <end position="11"/>
    </location>
</feature>
<comment type="caution">
    <text evidence="3">The sequence shown here is derived from an EMBL/GenBank/DDBJ whole genome shotgun (WGS) entry which is preliminary data.</text>
</comment>
<organism evidence="3 4">
    <name type="scientific">Streptomyces actuosus</name>
    <dbReference type="NCBI Taxonomy" id="1885"/>
    <lineage>
        <taxon>Bacteria</taxon>
        <taxon>Bacillati</taxon>
        <taxon>Actinomycetota</taxon>
        <taxon>Actinomycetes</taxon>
        <taxon>Kitasatosporales</taxon>
        <taxon>Streptomycetaceae</taxon>
        <taxon>Streptomyces</taxon>
    </lineage>
</organism>
<name>A0ABS2VKX5_STRAS</name>
<gene>
    <name evidence="3" type="ORF">JS756_06155</name>
</gene>
<feature type="compositionally biased region" description="Basic residues" evidence="1">
    <location>
        <begin position="220"/>
        <end position="230"/>
    </location>
</feature>
<dbReference type="EMBL" id="JAFFZS010000003">
    <property type="protein sequence ID" value="MBN0043695.1"/>
    <property type="molecule type" value="Genomic_DNA"/>
</dbReference>
<reference evidence="3 4" key="1">
    <citation type="submission" date="2021-02" db="EMBL/GenBank/DDBJ databases">
        <title>Whole genome sequencing of Streptomyces actuosus VRA1.</title>
        <authorList>
            <person name="Sen G."/>
            <person name="Sen A."/>
        </authorList>
    </citation>
    <scope>NUCLEOTIDE SEQUENCE [LARGE SCALE GENOMIC DNA]</scope>
    <source>
        <strain evidence="3 4">VRA1</strain>
    </source>
</reference>
<keyword evidence="2" id="KW-0812">Transmembrane</keyword>
<evidence type="ECO:0000313" key="4">
    <source>
        <dbReference type="Proteomes" id="UP000788262"/>
    </source>
</evidence>
<feature type="region of interest" description="Disordered" evidence="1">
    <location>
        <begin position="1"/>
        <end position="40"/>
    </location>
</feature>
<accession>A0ABS2VKX5</accession>
<feature type="region of interest" description="Disordered" evidence="1">
    <location>
        <begin position="157"/>
        <end position="182"/>
    </location>
</feature>
<sequence>MMHDPDREDRTTGWTGPELLGEPGGGRPRRGPAALWRRRSVRGRAVIAGTTVAVLALGGTVAYAATSDGSGTASPGASSSASPSPGEPDGRHGHLGRWFGGAGAGVHGEATVKDRDSGEWIVRVWQRGTVEKTDGDQVTVKSEDGTSWTWTVSGDTTVRRFDDSSSGSPEKDSGAGALKKGDRAVLVGTRADDGTRTAVHAVSGDLDALKDRAPRDRHDRHSFHGPRGHGGRPSAPPGTPESGTTT</sequence>
<proteinExistence type="predicted"/>
<dbReference type="Proteomes" id="UP000788262">
    <property type="component" value="Unassembled WGS sequence"/>
</dbReference>
<evidence type="ECO:0000256" key="1">
    <source>
        <dbReference type="SAM" id="MobiDB-lite"/>
    </source>
</evidence>
<protein>
    <recommendedName>
        <fullName evidence="5">DUF5666 domain-containing protein</fullName>
    </recommendedName>
</protein>
<evidence type="ECO:0000256" key="2">
    <source>
        <dbReference type="SAM" id="Phobius"/>
    </source>
</evidence>
<keyword evidence="2" id="KW-1133">Transmembrane helix</keyword>
<feature type="region of interest" description="Disordered" evidence="1">
    <location>
        <begin position="65"/>
        <end position="112"/>
    </location>
</feature>
<keyword evidence="2" id="KW-0472">Membrane</keyword>
<feature type="transmembrane region" description="Helical" evidence="2">
    <location>
        <begin position="45"/>
        <end position="65"/>
    </location>
</feature>
<feature type="compositionally biased region" description="Low complexity" evidence="1">
    <location>
        <begin position="65"/>
        <end position="84"/>
    </location>
</feature>
<evidence type="ECO:0000313" key="3">
    <source>
        <dbReference type="EMBL" id="MBN0043695.1"/>
    </source>
</evidence>
<feature type="compositionally biased region" description="Basic and acidic residues" evidence="1">
    <location>
        <begin position="207"/>
        <end position="219"/>
    </location>
</feature>
<feature type="region of interest" description="Disordered" evidence="1">
    <location>
        <begin position="203"/>
        <end position="246"/>
    </location>
</feature>
<keyword evidence="4" id="KW-1185">Reference proteome</keyword>
<evidence type="ECO:0008006" key="5">
    <source>
        <dbReference type="Google" id="ProtNLM"/>
    </source>
</evidence>